<protein>
    <submittedName>
        <fullName evidence="3">Nucleoside recognition GATE domain-containing membrane protein YjiH</fullName>
    </submittedName>
</protein>
<dbReference type="InterPro" id="IPR011642">
    <property type="entry name" value="Gate_dom"/>
</dbReference>
<gene>
    <name evidence="3" type="ORF">SAMN02745751_03550</name>
</gene>
<keyword evidence="1" id="KW-1133">Transmembrane helix</keyword>
<dbReference type="STRING" id="1121476.SAMN02745751_03550"/>
<feature type="transmembrane region" description="Helical" evidence="1">
    <location>
        <begin position="21"/>
        <end position="44"/>
    </location>
</feature>
<evidence type="ECO:0000313" key="3">
    <source>
        <dbReference type="EMBL" id="SHJ85646.1"/>
    </source>
</evidence>
<feature type="transmembrane region" description="Helical" evidence="1">
    <location>
        <begin position="94"/>
        <end position="117"/>
    </location>
</feature>
<keyword evidence="4" id="KW-1185">Reference proteome</keyword>
<evidence type="ECO:0000256" key="1">
    <source>
        <dbReference type="SAM" id="Phobius"/>
    </source>
</evidence>
<keyword evidence="1" id="KW-0472">Membrane</keyword>
<dbReference type="Pfam" id="PF07670">
    <property type="entry name" value="Gate"/>
    <property type="match status" value="1"/>
</dbReference>
<dbReference type="RefSeq" id="WP_245819954.1">
    <property type="nucleotide sequence ID" value="NZ_FQZL01000047.1"/>
</dbReference>
<feature type="transmembrane region" description="Helical" evidence="1">
    <location>
        <begin position="137"/>
        <end position="162"/>
    </location>
</feature>
<reference evidence="3 4" key="1">
    <citation type="submission" date="2016-11" db="EMBL/GenBank/DDBJ databases">
        <authorList>
            <person name="Jaros S."/>
            <person name="Januszkiewicz K."/>
            <person name="Wedrychowicz H."/>
        </authorList>
    </citation>
    <scope>NUCLEOTIDE SEQUENCE [LARGE SCALE GENOMIC DNA]</scope>
    <source>
        <strain evidence="3 4">DSM 17477</strain>
    </source>
</reference>
<feature type="transmembrane region" description="Helical" evidence="1">
    <location>
        <begin position="209"/>
        <end position="231"/>
    </location>
</feature>
<feature type="transmembrane region" description="Helical" evidence="1">
    <location>
        <begin position="64"/>
        <end position="82"/>
    </location>
</feature>
<feature type="transmembrane region" description="Helical" evidence="1">
    <location>
        <begin position="423"/>
        <end position="444"/>
    </location>
</feature>
<feature type="domain" description="Nucleoside transporter/FeoB GTPase Gate" evidence="2">
    <location>
        <begin position="138"/>
        <end position="233"/>
    </location>
</feature>
<feature type="transmembrane region" description="Helical" evidence="1">
    <location>
        <begin position="237"/>
        <end position="259"/>
    </location>
</feature>
<evidence type="ECO:0000259" key="2">
    <source>
        <dbReference type="Pfam" id="PF07670"/>
    </source>
</evidence>
<sequence length="445" mass="49502">MNNMNDVKHDQQKYKVSEGMGIFRFLVYSAAGVFATFISVEIGGNDTIILQHLINLVYKVFGDYIPYYTLAMIVFGGVYPFLKGTWNNSRQEMVFTFLKILGVGIGAMAVFNIGPAFLMDENMIPFLFNLIVEPISVMIPIAVVSFVLLINYGILEFFSVLLKPLMRKIWKTPGESALDAILSFADGYAFAVLVTNKLYKKGIYSLKEAVIIATGFSTVSITFLVVIANTLGLMDYWNLFVLTTFVVTFTVTAITARIYPISKMPQSYYDKPIQEREEETGNILFRAFKSGINAARNSNSLYANAKEYFLGDALKMSSAVTASIMSIGLIGLLISGYTPFFDYLGYIFYPVVALMKLPDPMLSAKANASEIAEMFIPSLLVIQSDMITKFVTAVTSISGILFFSASIPCLMSTDIPVKMRDILLIWVERTMLSIVFASIIAHLVF</sequence>
<feature type="transmembrane region" description="Helical" evidence="1">
    <location>
        <begin position="390"/>
        <end position="411"/>
    </location>
</feature>
<accession>A0A1M6MQG8</accession>
<proteinExistence type="predicted"/>
<organism evidence="3 4">
    <name type="scientific">Dethiosulfatibacter aminovorans DSM 17477</name>
    <dbReference type="NCBI Taxonomy" id="1121476"/>
    <lineage>
        <taxon>Bacteria</taxon>
        <taxon>Bacillati</taxon>
        <taxon>Bacillota</taxon>
        <taxon>Tissierellia</taxon>
        <taxon>Dethiosulfatibacter</taxon>
    </lineage>
</organism>
<evidence type="ECO:0000313" key="4">
    <source>
        <dbReference type="Proteomes" id="UP000184052"/>
    </source>
</evidence>
<feature type="transmembrane region" description="Helical" evidence="1">
    <location>
        <begin position="324"/>
        <end position="349"/>
    </location>
</feature>
<dbReference type="AlphaFoldDB" id="A0A1M6MQG8"/>
<dbReference type="Proteomes" id="UP000184052">
    <property type="component" value="Unassembled WGS sequence"/>
</dbReference>
<name>A0A1M6MQG8_9FIRM</name>
<keyword evidence="1" id="KW-0812">Transmembrane</keyword>
<dbReference type="EMBL" id="FQZL01000047">
    <property type="protein sequence ID" value="SHJ85646.1"/>
    <property type="molecule type" value="Genomic_DNA"/>
</dbReference>